<dbReference type="GO" id="GO:0005737">
    <property type="term" value="C:cytoplasm"/>
    <property type="evidence" value="ECO:0007669"/>
    <property type="project" value="UniProtKB-SubCell"/>
</dbReference>
<gene>
    <name evidence="11" type="primary">rlmE</name>
    <name evidence="11" type="synonym">ftsJ</name>
    <name evidence="11" type="synonym">rrmJ</name>
    <name evidence="15" type="ORF">HH303_06530</name>
</gene>
<evidence type="ECO:0000256" key="10">
    <source>
        <dbReference type="ARBA" id="ARBA00048970"/>
    </source>
</evidence>
<dbReference type="EC" id="2.1.1.166" evidence="6 11"/>
<feature type="active site" description="Proton acceptor" evidence="11 12">
    <location>
        <position position="192"/>
    </location>
</feature>
<comment type="caution">
    <text evidence="15">The sequence shown here is derived from an EMBL/GenBank/DDBJ whole genome shotgun (WGS) entry which is preliminary data.</text>
</comment>
<comment type="similarity">
    <text evidence="11">Belongs to the class I-like SAM-binding methyltransferase superfamily. RNA methyltransferase RlmE family.</text>
</comment>
<proteinExistence type="inferred from homology"/>
<evidence type="ECO:0000256" key="12">
    <source>
        <dbReference type="PIRSR" id="PIRSR005461-1"/>
    </source>
</evidence>
<evidence type="ECO:0000256" key="3">
    <source>
        <dbReference type="ARBA" id="ARBA00022679"/>
    </source>
</evidence>
<feature type="region of interest" description="Disordered" evidence="13">
    <location>
        <begin position="1"/>
        <end position="25"/>
    </location>
</feature>
<dbReference type="PANTHER" id="PTHR10920">
    <property type="entry name" value="RIBOSOMAL RNA METHYLTRANSFERASE"/>
    <property type="match status" value="1"/>
</dbReference>
<evidence type="ECO:0000256" key="8">
    <source>
        <dbReference type="ARBA" id="ARBA00041995"/>
    </source>
</evidence>
<keyword evidence="4 11" id="KW-0949">S-adenosyl-L-methionine</keyword>
<evidence type="ECO:0000256" key="4">
    <source>
        <dbReference type="ARBA" id="ARBA00022691"/>
    </source>
</evidence>
<dbReference type="PANTHER" id="PTHR10920:SF18">
    <property type="entry name" value="RRNA METHYLTRANSFERASE 2, MITOCHONDRIAL"/>
    <property type="match status" value="1"/>
</dbReference>
<reference evidence="15 16" key="1">
    <citation type="submission" date="2020-04" db="EMBL/GenBank/DDBJ databases">
        <title>Rhodospirillaceae bacterium KN72 isolated from deep sea.</title>
        <authorList>
            <person name="Zhang D.-C."/>
        </authorList>
    </citation>
    <scope>NUCLEOTIDE SEQUENCE [LARGE SCALE GENOMIC DNA]</scope>
    <source>
        <strain evidence="15 16">KN72</strain>
    </source>
</reference>
<dbReference type="InterPro" id="IPR050082">
    <property type="entry name" value="RNA_methyltr_RlmE"/>
</dbReference>
<evidence type="ECO:0000313" key="16">
    <source>
        <dbReference type="Proteomes" id="UP000539372"/>
    </source>
</evidence>
<name>A0A7Y0DYV2_9PROT</name>
<dbReference type="InterPro" id="IPR002877">
    <property type="entry name" value="RNA_MeTrfase_FtsJ_dom"/>
</dbReference>
<dbReference type="Gene3D" id="3.40.50.150">
    <property type="entry name" value="Vaccinia Virus protein VP39"/>
    <property type="match status" value="1"/>
</dbReference>
<dbReference type="HAMAP" id="MF_01547">
    <property type="entry name" value="RNA_methyltr_E"/>
    <property type="match status" value="1"/>
</dbReference>
<feature type="binding site" evidence="11">
    <location>
        <position position="94"/>
    </location>
    <ligand>
        <name>S-adenosyl-L-methionine</name>
        <dbReference type="ChEBI" id="CHEBI:59789"/>
    </ligand>
</feature>
<organism evidence="15 16">
    <name type="scientific">Pacificispira spongiicola</name>
    <dbReference type="NCBI Taxonomy" id="2729598"/>
    <lineage>
        <taxon>Bacteria</taxon>
        <taxon>Pseudomonadati</taxon>
        <taxon>Pseudomonadota</taxon>
        <taxon>Alphaproteobacteria</taxon>
        <taxon>Rhodospirillales</taxon>
        <taxon>Rhodospirillaceae</taxon>
        <taxon>Pacificispira</taxon>
    </lineage>
</organism>
<protein>
    <recommendedName>
        <fullName evidence="7 11">Ribosomal RNA large subunit methyltransferase E</fullName>
        <ecNumber evidence="6 11">2.1.1.166</ecNumber>
    </recommendedName>
    <alternativeName>
        <fullName evidence="9 11">23S rRNA Um2552 methyltransferase</fullName>
    </alternativeName>
    <alternativeName>
        <fullName evidence="8 11">rRNA (uridine-2'-O-)-methyltransferase</fullName>
    </alternativeName>
</protein>
<evidence type="ECO:0000256" key="13">
    <source>
        <dbReference type="SAM" id="MobiDB-lite"/>
    </source>
</evidence>
<keyword evidence="16" id="KW-1185">Reference proteome</keyword>
<feature type="binding site" evidence="11">
    <location>
        <position position="128"/>
    </location>
    <ligand>
        <name>S-adenosyl-L-methionine</name>
        <dbReference type="ChEBI" id="CHEBI:59789"/>
    </ligand>
</feature>
<evidence type="ECO:0000256" key="11">
    <source>
        <dbReference type="HAMAP-Rule" id="MF_01547"/>
    </source>
</evidence>
<keyword evidence="11" id="KW-0963">Cytoplasm</keyword>
<dbReference type="EMBL" id="JABBNT010000002">
    <property type="protein sequence ID" value="NMM44125.1"/>
    <property type="molecule type" value="Genomic_DNA"/>
</dbReference>
<dbReference type="GO" id="GO:0008650">
    <property type="term" value="F:rRNA (uridine-2'-O-)-methyltransferase activity"/>
    <property type="evidence" value="ECO:0007669"/>
    <property type="project" value="UniProtKB-UniRule"/>
</dbReference>
<dbReference type="Proteomes" id="UP000539372">
    <property type="component" value="Unassembled WGS sequence"/>
</dbReference>
<comment type="catalytic activity">
    <reaction evidence="10 11">
        <text>uridine(2552) in 23S rRNA + S-adenosyl-L-methionine = 2'-O-methyluridine(2552) in 23S rRNA + S-adenosyl-L-homocysteine + H(+)</text>
        <dbReference type="Rhea" id="RHEA:42720"/>
        <dbReference type="Rhea" id="RHEA-COMP:10202"/>
        <dbReference type="Rhea" id="RHEA-COMP:10203"/>
        <dbReference type="ChEBI" id="CHEBI:15378"/>
        <dbReference type="ChEBI" id="CHEBI:57856"/>
        <dbReference type="ChEBI" id="CHEBI:59789"/>
        <dbReference type="ChEBI" id="CHEBI:65315"/>
        <dbReference type="ChEBI" id="CHEBI:74478"/>
        <dbReference type="EC" id="2.1.1.166"/>
    </reaction>
</comment>
<dbReference type="InterPro" id="IPR015507">
    <property type="entry name" value="rRNA-MeTfrase_E"/>
</dbReference>
<sequence length="252" mass="27110">MAKKTGKGGGKSSSPHRQASDIRSARVRVKTARGRKLSSTLWLDRQLNDPYVQEAKRLGYRGRAAFKIAEIDDKYNILHPGARIVDLGCAPGGWTQIALNRCGADAQVVGIDLLECEPIPGATLLVGDFMDDDAPDRLKAVMGGKADVVLSDMAANTTGHPPTDHLRIVALVELAYDFAQEVLAPGGAFVAKVFAGGTESGLLKTLKQDFERVYHMKPKSSRKESPEMYVVAIGFRRVADDKTGDGGMGEDA</sequence>
<feature type="binding site" evidence="11">
    <location>
        <position position="112"/>
    </location>
    <ligand>
        <name>S-adenosyl-L-methionine</name>
        <dbReference type="ChEBI" id="CHEBI:59789"/>
    </ligand>
</feature>
<dbReference type="PIRSF" id="PIRSF005461">
    <property type="entry name" value="23S_rRNA_mtase"/>
    <property type="match status" value="1"/>
</dbReference>
<dbReference type="RefSeq" id="WP_169624429.1">
    <property type="nucleotide sequence ID" value="NZ_JABBNT010000002.1"/>
</dbReference>
<evidence type="ECO:0000256" key="1">
    <source>
        <dbReference type="ARBA" id="ARBA00022552"/>
    </source>
</evidence>
<feature type="binding site" evidence="11">
    <location>
        <position position="92"/>
    </location>
    <ligand>
        <name>S-adenosyl-L-methionine</name>
        <dbReference type="ChEBI" id="CHEBI:59789"/>
    </ligand>
</feature>
<dbReference type="InterPro" id="IPR029063">
    <property type="entry name" value="SAM-dependent_MTases_sf"/>
</dbReference>
<comment type="function">
    <text evidence="5 11">Specifically methylates the uridine in position 2552 of 23S rRNA at the 2'-O position of the ribose in the fully assembled 50S ribosomal subunit.</text>
</comment>
<evidence type="ECO:0000259" key="14">
    <source>
        <dbReference type="Pfam" id="PF01728"/>
    </source>
</evidence>
<keyword evidence="1 11" id="KW-0698">rRNA processing</keyword>
<evidence type="ECO:0000256" key="2">
    <source>
        <dbReference type="ARBA" id="ARBA00022603"/>
    </source>
</evidence>
<feature type="binding site" evidence="11">
    <location>
        <position position="152"/>
    </location>
    <ligand>
        <name>S-adenosyl-L-methionine</name>
        <dbReference type="ChEBI" id="CHEBI:59789"/>
    </ligand>
</feature>
<dbReference type="SUPFAM" id="SSF53335">
    <property type="entry name" value="S-adenosyl-L-methionine-dependent methyltransferases"/>
    <property type="match status" value="1"/>
</dbReference>
<feature type="domain" description="Ribosomal RNA methyltransferase FtsJ" evidence="14">
    <location>
        <begin position="60"/>
        <end position="235"/>
    </location>
</feature>
<dbReference type="Pfam" id="PF01728">
    <property type="entry name" value="FtsJ"/>
    <property type="match status" value="1"/>
</dbReference>
<evidence type="ECO:0000256" key="6">
    <source>
        <dbReference type="ARBA" id="ARBA00038861"/>
    </source>
</evidence>
<evidence type="ECO:0000313" key="15">
    <source>
        <dbReference type="EMBL" id="NMM44125.1"/>
    </source>
</evidence>
<evidence type="ECO:0000256" key="9">
    <source>
        <dbReference type="ARBA" id="ARBA00042745"/>
    </source>
</evidence>
<keyword evidence="3 11" id="KW-0808">Transferase</keyword>
<comment type="subcellular location">
    <subcellularLocation>
        <location evidence="11">Cytoplasm</location>
    </subcellularLocation>
</comment>
<keyword evidence="2 11" id="KW-0489">Methyltransferase</keyword>
<evidence type="ECO:0000256" key="5">
    <source>
        <dbReference type="ARBA" id="ARBA00037569"/>
    </source>
</evidence>
<evidence type="ECO:0000256" key="7">
    <source>
        <dbReference type="ARBA" id="ARBA00041129"/>
    </source>
</evidence>
<accession>A0A7Y0DYV2</accession>
<dbReference type="AlphaFoldDB" id="A0A7Y0DYV2"/>